<dbReference type="SUPFAM" id="SSF50249">
    <property type="entry name" value="Nucleic acid-binding proteins"/>
    <property type="match status" value="1"/>
</dbReference>
<dbReference type="PROSITE" id="PS50832">
    <property type="entry name" value="S1_IF1_TYPE"/>
    <property type="match status" value="1"/>
</dbReference>
<dbReference type="AlphaFoldDB" id="A0A895KQD3"/>
<feature type="domain" description="S1-like" evidence="7">
    <location>
        <begin position="1"/>
        <end position="56"/>
    </location>
</feature>
<proteinExistence type="inferred from homology"/>
<keyword evidence="8" id="KW-0150">Chloroplast</keyword>
<evidence type="ECO:0000256" key="3">
    <source>
        <dbReference type="ARBA" id="ARBA00011599"/>
    </source>
</evidence>
<dbReference type="GO" id="GO:0003743">
    <property type="term" value="F:translation initiation factor activity"/>
    <property type="evidence" value="ECO:0007669"/>
    <property type="project" value="UniProtKB-UniRule"/>
</dbReference>
<dbReference type="RefSeq" id="YP_010169657.1">
    <property type="nucleotide sequence ID" value="NC_057596.1"/>
</dbReference>
<evidence type="ECO:0000256" key="2">
    <source>
        <dbReference type="ARBA" id="ARBA00010939"/>
    </source>
</evidence>
<dbReference type="Pfam" id="PF01176">
    <property type="entry name" value="eIF-1a"/>
    <property type="match status" value="1"/>
</dbReference>
<protein>
    <submittedName>
        <fullName evidence="8">Translation initiation factor 1</fullName>
    </submittedName>
</protein>
<dbReference type="InterPro" id="IPR012340">
    <property type="entry name" value="NA-bd_OB-fold"/>
</dbReference>
<gene>
    <name evidence="8" type="primary">infA</name>
</gene>
<evidence type="ECO:0000256" key="1">
    <source>
        <dbReference type="ARBA" id="ARBA00003935"/>
    </source>
</evidence>
<evidence type="ECO:0000256" key="4">
    <source>
        <dbReference type="ARBA" id="ARBA00022540"/>
    </source>
</evidence>
<evidence type="ECO:0000313" key="8">
    <source>
        <dbReference type="EMBL" id="QRZ59479.1"/>
    </source>
</evidence>
<comment type="function">
    <text evidence="1">One of the essential components for the initiation of protein synthesis. Stabilizes the binding of IF-2 and IF-3 on the 30S subunit to which N-formylmethionyl-tRNA(fMet) subsequently binds. Helps modulate mRNA selection, yielding the 30S pre-initiation complex (PIC). Upon addition of the 50S ribosomal subunit IF-1, IF-2 and IF-3 are released leaving the mature 70S translation initiation complex.</text>
</comment>
<keyword evidence="5 6" id="KW-0648">Protein biosynthesis</keyword>
<dbReference type="InterPro" id="IPR004368">
    <property type="entry name" value="TIF_IF1"/>
</dbReference>
<accession>A0A895KQD3</accession>
<dbReference type="PANTHER" id="PTHR33370:SF1">
    <property type="entry name" value="TRANSLATION INITIATION FACTOR IF-1, CHLOROPLASTIC"/>
    <property type="match status" value="1"/>
</dbReference>
<dbReference type="GeneID" id="67277305"/>
<dbReference type="EMBL" id="MW406478">
    <property type="protein sequence ID" value="QRZ59479.1"/>
    <property type="molecule type" value="Genomic_DNA"/>
</dbReference>
<dbReference type="InterPro" id="IPR006196">
    <property type="entry name" value="RNA-binding_domain_S1_IF1"/>
</dbReference>
<comment type="similarity">
    <text evidence="2">Belongs to the IF-1 family.</text>
</comment>
<dbReference type="GO" id="GO:0043022">
    <property type="term" value="F:ribosome binding"/>
    <property type="evidence" value="ECO:0007669"/>
    <property type="project" value="TreeGrafter"/>
</dbReference>
<evidence type="ECO:0000259" key="7">
    <source>
        <dbReference type="PROSITE" id="PS50832"/>
    </source>
</evidence>
<keyword evidence="8" id="KW-0934">Plastid</keyword>
<dbReference type="PANTHER" id="PTHR33370">
    <property type="entry name" value="TRANSLATION INITIATION FACTOR IF-1, CHLOROPLASTIC"/>
    <property type="match status" value="1"/>
</dbReference>
<name>A0A895KQD3_9GENT</name>
<dbReference type="GO" id="GO:0003723">
    <property type="term" value="F:RNA binding"/>
    <property type="evidence" value="ECO:0007669"/>
    <property type="project" value="InterPro"/>
</dbReference>
<dbReference type="GO" id="GO:0005829">
    <property type="term" value="C:cytosol"/>
    <property type="evidence" value="ECO:0007669"/>
    <property type="project" value="TreeGrafter"/>
</dbReference>
<evidence type="ECO:0000256" key="5">
    <source>
        <dbReference type="ARBA" id="ARBA00022917"/>
    </source>
</evidence>
<dbReference type="Gene3D" id="2.40.50.140">
    <property type="entry name" value="Nucleic acid-binding proteins"/>
    <property type="match status" value="1"/>
</dbReference>
<sequence length="81" mass="9765">MFRIRLDIDDLILGYVSGKIRHSFIRILPVDRVKVEVRRYRGRIIFDSATKIRRIKWFERPFRGKGNRNEKLATNFLSSKK</sequence>
<comment type="subunit">
    <text evidence="3">Component of the 30S ribosomal translation pre-initiation complex which assembles on the 30S ribosome in the order IF-2 and IF-3, IF-1 and N-formylmethionyl-tRNA(fMet); mRNA recruitment can occur at any time during PIC assembly.</text>
</comment>
<evidence type="ECO:0000256" key="6">
    <source>
        <dbReference type="PROSITE-ProRule" id="PRU00181"/>
    </source>
</evidence>
<keyword evidence="4 6" id="KW-0396">Initiation factor</keyword>
<reference evidence="8" key="1">
    <citation type="submission" date="2020-12" db="EMBL/GenBank/DDBJ databases">
        <title>Unpublished:The complete chloroplast genome of Swertia-nervosa.</title>
        <authorList>
            <person name="Chen X."/>
        </authorList>
    </citation>
    <scope>NUCLEOTIDE SEQUENCE</scope>
</reference>
<geneLocation type="chloroplast" evidence="8"/>
<organism evidence="8">
    <name type="scientific">Swertia nervosa</name>
    <dbReference type="NCBI Taxonomy" id="363513"/>
    <lineage>
        <taxon>Eukaryota</taxon>
        <taxon>Viridiplantae</taxon>
        <taxon>Streptophyta</taxon>
        <taxon>Embryophyta</taxon>
        <taxon>Tracheophyta</taxon>
        <taxon>Spermatophyta</taxon>
        <taxon>Magnoliopsida</taxon>
        <taxon>eudicotyledons</taxon>
        <taxon>Gunneridae</taxon>
        <taxon>Pentapetalae</taxon>
        <taxon>asterids</taxon>
        <taxon>lamiids</taxon>
        <taxon>Gentianales</taxon>
        <taxon>Gentianaceae</taxon>
        <taxon>Gentianeae</taxon>
        <taxon>Swertiinae</taxon>
        <taxon>Swertia</taxon>
    </lineage>
</organism>